<comment type="caution">
    <text evidence="2">The sequence shown here is derived from an EMBL/GenBank/DDBJ whole genome shotgun (WGS) entry which is preliminary data.</text>
</comment>
<evidence type="ECO:0000313" key="3">
    <source>
        <dbReference type="Proteomes" id="UP000827986"/>
    </source>
</evidence>
<name>A0A9D3XKH3_9SAUR</name>
<feature type="region of interest" description="Disordered" evidence="1">
    <location>
        <begin position="1"/>
        <end position="81"/>
    </location>
</feature>
<gene>
    <name evidence="2" type="ORF">KIL84_005078</name>
</gene>
<reference evidence="2" key="1">
    <citation type="submission" date="2021-09" db="EMBL/GenBank/DDBJ databases">
        <title>The genome of Mauremys mutica provides insights into the evolution of semi-aquatic lifestyle.</title>
        <authorList>
            <person name="Gong S."/>
            <person name="Gao Y."/>
        </authorList>
    </citation>
    <scope>NUCLEOTIDE SEQUENCE</scope>
    <source>
        <strain evidence="2">MM-2020</strain>
        <tissue evidence="2">Muscle</tissue>
    </source>
</reference>
<evidence type="ECO:0000256" key="1">
    <source>
        <dbReference type="SAM" id="MobiDB-lite"/>
    </source>
</evidence>
<accession>A0A9D3XKH3</accession>
<evidence type="ECO:0000313" key="2">
    <source>
        <dbReference type="EMBL" id="KAH1181352.1"/>
    </source>
</evidence>
<protein>
    <submittedName>
        <fullName evidence="2">Uncharacterized protein</fullName>
    </submittedName>
</protein>
<dbReference type="AlphaFoldDB" id="A0A9D3XKH3"/>
<dbReference type="Proteomes" id="UP000827986">
    <property type="component" value="Unassembled WGS sequence"/>
</dbReference>
<organism evidence="2 3">
    <name type="scientific">Mauremys mutica</name>
    <name type="common">yellowpond turtle</name>
    <dbReference type="NCBI Taxonomy" id="74926"/>
    <lineage>
        <taxon>Eukaryota</taxon>
        <taxon>Metazoa</taxon>
        <taxon>Chordata</taxon>
        <taxon>Craniata</taxon>
        <taxon>Vertebrata</taxon>
        <taxon>Euteleostomi</taxon>
        <taxon>Archelosauria</taxon>
        <taxon>Testudinata</taxon>
        <taxon>Testudines</taxon>
        <taxon>Cryptodira</taxon>
        <taxon>Durocryptodira</taxon>
        <taxon>Testudinoidea</taxon>
        <taxon>Geoemydidae</taxon>
        <taxon>Geoemydinae</taxon>
        <taxon>Mauremys</taxon>
    </lineage>
</organism>
<sequence length="132" mass="13618">MLSTAQPGKHSGPSANPSPDQGGERSDVSALASPSHHPCPGSALQATRPGPILPHHVPPAANHCPKPHPPQQPPHWPLAGPQLVPFARQAAICAIGPVEGGSLTPPLLGTVFTIYSSDNSDLRWPQGHSLCA</sequence>
<proteinExistence type="predicted"/>
<keyword evidence="3" id="KW-1185">Reference proteome</keyword>
<feature type="compositionally biased region" description="Pro residues" evidence="1">
    <location>
        <begin position="67"/>
        <end position="76"/>
    </location>
</feature>
<dbReference type="EMBL" id="JAHDVG010000468">
    <property type="protein sequence ID" value="KAH1181352.1"/>
    <property type="molecule type" value="Genomic_DNA"/>
</dbReference>